<feature type="transmembrane region" description="Helical" evidence="1">
    <location>
        <begin position="47"/>
        <end position="65"/>
    </location>
</feature>
<evidence type="ECO:0000256" key="1">
    <source>
        <dbReference type="SAM" id="Phobius"/>
    </source>
</evidence>
<dbReference type="EMBL" id="JACASF010000018">
    <property type="protein sequence ID" value="KAF6420625.1"/>
    <property type="molecule type" value="Genomic_DNA"/>
</dbReference>
<keyword evidence="1" id="KW-0472">Membrane</keyword>
<keyword evidence="3" id="KW-1185">Reference proteome</keyword>
<comment type="caution">
    <text evidence="2">The sequence shown here is derived from an EMBL/GenBank/DDBJ whole genome shotgun (WGS) entry which is preliminary data.</text>
</comment>
<gene>
    <name evidence="2" type="ORF">HJG59_009355</name>
</gene>
<proteinExistence type="predicted"/>
<dbReference type="Proteomes" id="UP000550707">
    <property type="component" value="Unassembled WGS sequence"/>
</dbReference>
<evidence type="ECO:0000313" key="2">
    <source>
        <dbReference type="EMBL" id="KAF6420625.1"/>
    </source>
</evidence>
<dbReference type="AlphaFoldDB" id="A0A7J8DC46"/>
<keyword evidence="1" id="KW-0812">Transmembrane</keyword>
<dbReference type="InParanoid" id="A0A7J8DC46"/>
<organism evidence="2 3">
    <name type="scientific">Molossus molossus</name>
    <name type="common">Pallas' mastiff bat</name>
    <name type="synonym">Vespertilio molossus</name>
    <dbReference type="NCBI Taxonomy" id="27622"/>
    <lineage>
        <taxon>Eukaryota</taxon>
        <taxon>Metazoa</taxon>
        <taxon>Chordata</taxon>
        <taxon>Craniata</taxon>
        <taxon>Vertebrata</taxon>
        <taxon>Euteleostomi</taxon>
        <taxon>Mammalia</taxon>
        <taxon>Eutheria</taxon>
        <taxon>Laurasiatheria</taxon>
        <taxon>Chiroptera</taxon>
        <taxon>Yangochiroptera</taxon>
        <taxon>Molossidae</taxon>
        <taxon>Molossus</taxon>
    </lineage>
</organism>
<name>A0A7J8DC46_MOLMO</name>
<sequence>MFIPYDVISTISLVTIHPLQSYYNTMAYFPYGIHYIPMTYLFYNWNFVPLIPLYILKNFFFFIDVRERERGREREREIETSMRENIDWLPPACTTLGIGSTTWASALTGNLTGDPLVHGSMLNYLVPQAGPSLHFFIYPPTSLVSPTLLLSIFLFQ</sequence>
<evidence type="ECO:0000313" key="3">
    <source>
        <dbReference type="Proteomes" id="UP000550707"/>
    </source>
</evidence>
<feature type="transmembrane region" description="Helical" evidence="1">
    <location>
        <begin position="135"/>
        <end position="155"/>
    </location>
</feature>
<keyword evidence="1" id="KW-1133">Transmembrane helix</keyword>
<protein>
    <submittedName>
        <fullName evidence="2">Uncharacterized protein</fullName>
    </submittedName>
</protein>
<reference evidence="2 3" key="1">
    <citation type="journal article" date="2020" name="Nature">
        <title>Six reference-quality genomes reveal evolution of bat adaptations.</title>
        <authorList>
            <person name="Jebb D."/>
            <person name="Huang Z."/>
            <person name="Pippel M."/>
            <person name="Hughes G.M."/>
            <person name="Lavrichenko K."/>
            <person name="Devanna P."/>
            <person name="Winkler S."/>
            <person name="Jermiin L.S."/>
            <person name="Skirmuntt E.C."/>
            <person name="Katzourakis A."/>
            <person name="Burkitt-Gray L."/>
            <person name="Ray D.A."/>
            <person name="Sullivan K.A.M."/>
            <person name="Roscito J.G."/>
            <person name="Kirilenko B.M."/>
            <person name="Davalos L.M."/>
            <person name="Corthals A.P."/>
            <person name="Power M.L."/>
            <person name="Jones G."/>
            <person name="Ransome R.D."/>
            <person name="Dechmann D.K.N."/>
            <person name="Locatelli A.G."/>
            <person name="Puechmaille S.J."/>
            <person name="Fedrigo O."/>
            <person name="Jarvis E.D."/>
            <person name="Hiller M."/>
            <person name="Vernes S.C."/>
            <person name="Myers E.W."/>
            <person name="Teeling E.C."/>
        </authorList>
    </citation>
    <scope>NUCLEOTIDE SEQUENCE [LARGE SCALE GENOMIC DNA]</scope>
    <source>
        <strain evidence="2">MMolMol1</strain>
        <tissue evidence="2">Muscle</tissue>
    </source>
</reference>
<accession>A0A7J8DC46</accession>